<accession>A0A564YDX1</accession>
<gene>
    <name evidence="1" type="ORF">WMSIL1_LOCUS5211</name>
</gene>
<proteinExistence type="predicted"/>
<organism evidence="1 2">
    <name type="scientific">Hymenolepis diminuta</name>
    <name type="common">Rat tapeworm</name>
    <dbReference type="NCBI Taxonomy" id="6216"/>
    <lineage>
        <taxon>Eukaryota</taxon>
        <taxon>Metazoa</taxon>
        <taxon>Spiralia</taxon>
        <taxon>Lophotrochozoa</taxon>
        <taxon>Platyhelminthes</taxon>
        <taxon>Cestoda</taxon>
        <taxon>Eucestoda</taxon>
        <taxon>Cyclophyllidea</taxon>
        <taxon>Hymenolepididae</taxon>
        <taxon>Hymenolepis</taxon>
    </lineage>
</organism>
<keyword evidence="2" id="KW-1185">Reference proteome</keyword>
<dbReference type="Proteomes" id="UP000321570">
    <property type="component" value="Unassembled WGS sequence"/>
</dbReference>
<protein>
    <submittedName>
        <fullName evidence="1">Uncharacterized protein</fullName>
    </submittedName>
</protein>
<dbReference type="AlphaFoldDB" id="A0A564YDX1"/>
<name>A0A564YDX1_HYMDI</name>
<sequence length="53" mass="5986">MLNACISRTRINPNTILRSFTGCCWLSTRTKEGRCSTAPRLFLSQLNTHSNTL</sequence>
<evidence type="ECO:0000313" key="2">
    <source>
        <dbReference type="Proteomes" id="UP000321570"/>
    </source>
</evidence>
<evidence type="ECO:0000313" key="1">
    <source>
        <dbReference type="EMBL" id="VUZ45149.1"/>
    </source>
</evidence>
<reference evidence="1 2" key="1">
    <citation type="submission" date="2019-07" db="EMBL/GenBank/DDBJ databases">
        <authorList>
            <person name="Jastrzebski P J."/>
            <person name="Paukszto L."/>
            <person name="Jastrzebski P J."/>
        </authorList>
    </citation>
    <scope>NUCLEOTIDE SEQUENCE [LARGE SCALE GENOMIC DNA]</scope>
    <source>
        <strain evidence="1 2">WMS-il1</strain>
    </source>
</reference>
<dbReference type="EMBL" id="CABIJS010000160">
    <property type="protein sequence ID" value="VUZ45149.1"/>
    <property type="molecule type" value="Genomic_DNA"/>
</dbReference>